<dbReference type="Proteomes" id="UP000807025">
    <property type="component" value="Unassembled WGS sequence"/>
</dbReference>
<reference evidence="2" key="1">
    <citation type="submission" date="2020-11" db="EMBL/GenBank/DDBJ databases">
        <authorList>
            <consortium name="DOE Joint Genome Institute"/>
            <person name="Ahrendt S."/>
            <person name="Riley R."/>
            <person name="Andreopoulos W."/>
            <person name="Labutti K."/>
            <person name="Pangilinan J."/>
            <person name="Ruiz-Duenas F.J."/>
            <person name="Barrasa J.M."/>
            <person name="Sanchez-Garcia M."/>
            <person name="Camarero S."/>
            <person name="Miyauchi S."/>
            <person name="Serrano A."/>
            <person name="Linde D."/>
            <person name="Babiker R."/>
            <person name="Drula E."/>
            <person name="Ayuso-Fernandez I."/>
            <person name="Pacheco R."/>
            <person name="Padilla G."/>
            <person name="Ferreira P."/>
            <person name="Barriuso J."/>
            <person name="Kellner H."/>
            <person name="Castanera R."/>
            <person name="Alfaro M."/>
            <person name="Ramirez L."/>
            <person name="Pisabarro A.G."/>
            <person name="Kuo A."/>
            <person name="Tritt A."/>
            <person name="Lipzen A."/>
            <person name="He G."/>
            <person name="Yan M."/>
            <person name="Ng V."/>
            <person name="Cullen D."/>
            <person name="Martin F."/>
            <person name="Rosso M.-N."/>
            <person name="Henrissat B."/>
            <person name="Hibbett D."/>
            <person name="Martinez A.T."/>
            <person name="Grigoriev I.V."/>
        </authorList>
    </citation>
    <scope>NUCLEOTIDE SEQUENCE</scope>
    <source>
        <strain evidence="2">ATCC 90797</strain>
    </source>
</reference>
<accession>A0A9P6A1C0</accession>
<dbReference type="AlphaFoldDB" id="A0A9P6A1C0"/>
<dbReference type="OrthoDB" id="2873112at2759"/>
<proteinExistence type="predicted"/>
<gene>
    <name evidence="2" type="ORF">BDN71DRAFT_531257</name>
</gene>
<evidence type="ECO:0000313" key="3">
    <source>
        <dbReference type="Proteomes" id="UP000807025"/>
    </source>
</evidence>
<sequence>MDLLSYQPRGPASQNGTTHNYSINFQQDMQMLNDNDDSKYTFKARYSNDFALEKFQQHAIELDSGVDFSVDYKDGTDFEHTFRDISDLQSTAGPLGRSAIYEHSIIREDMPADDLPINGLTVLSSSVGKHKFSSAYRTACRAFKSDSWRTTSDGHNVDFQTIPITYGNGNGWLRTLDLTWP</sequence>
<keyword evidence="3" id="KW-1185">Reference proteome</keyword>
<dbReference type="EMBL" id="MU154541">
    <property type="protein sequence ID" value="KAF9497794.1"/>
    <property type="molecule type" value="Genomic_DNA"/>
</dbReference>
<protein>
    <submittedName>
        <fullName evidence="2">Uncharacterized protein</fullName>
    </submittedName>
</protein>
<organism evidence="2 3">
    <name type="scientific">Pleurotus eryngii</name>
    <name type="common">Boletus of the steppes</name>
    <dbReference type="NCBI Taxonomy" id="5323"/>
    <lineage>
        <taxon>Eukaryota</taxon>
        <taxon>Fungi</taxon>
        <taxon>Dikarya</taxon>
        <taxon>Basidiomycota</taxon>
        <taxon>Agaricomycotina</taxon>
        <taxon>Agaricomycetes</taxon>
        <taxon>Agaricomycetidae</taxon>
        <taxon>Agaricales</taxon>
        <taxon>Pleurotineae</taxon>
        <taxon>Pleurotaceae</taxon>
        <taxon>Pleurotus</taxon>
    </lineage>
</organism>
<name>A0A9P6A1C0_PLEER</name>
<comment type="caution">
    <text evidence="2">The sequence shown here is derived from an EMBL/GenBank/DDBJ whole genome shotgun (WGS) entry which is preliminary data.</text>
</comment>
<evidence type="ECO:0000313" key="2">
    <source>
        <dbReference type="EMBL" id="KAF9497794.1"/>
    </source>
</evidence>
<evidence type="ECO:0000256" key="1">
    <source>
        <dbReference type="SAM" id="MobiDB-lite"/>
    </source>
</evidence>
<feature type="region of interest" description="Disordered" evidence="1">
    <location>
        <begin position="1"/>
        <end position="20"/>
    </location>
</feature>